<evidence type="ECO:0000313" key="1">
    <source>
        <dbReference type="EMBL" id="GFQ68154.1"/>
    </source>
</evidence>
<comment type="caution">
    <text evidence="1">The sequence shown here is derived from an EMBL/GenBank/DDBJ whole genome shotgun (WGS) entry which is preliminary data.</text>
</comment>
<name>A0A8X6GJC5_TRICU</name>
<proteinExistence type="predicted"/>
<evidence type="ECO:0000313" key="2">
    <source>
        <dbReference type="Proteomes" id="UP000887116"/>
    </source>
</evidence>
<dbReference type="EMBL" id="BMAO01010585">
    <property type="protein sequence ID" value="GFQ68154.1"/>
    <property type="molecule type" value="Genomic_DNA"/>
</dbReference>
<sequence>MRLWPATSRSARNSLENVRCAETAAHLGPPYLLDLCSEGRSWGPKRGGFVEKLLCGSYNVIVISITVYKHPKFAHGLFLLTLADRPMPFHKLAGQTPNSRKDRTLADHCEAILAVSRFGRPIWELADFGFWP</sequence>
<accession>A0A8X6GJC5</accession>
<organism evidence="1 2">
    <name type="scientific">Trichonephila clavata</name>
    <name type="common">Joro spider</name>
    <name type="synonym">Nephila clavata</name>
    <dbReference type="NCBI Taxonomy" id="2740835"/>
    <lineage>
        <taxon>Eukaryota</taxon>
        <taxon>Metazoa</taxon>
        <taxon>Ecdysozoa</taxon>
        <taxon>Arthropoda</taxon>
        <taxon>Chelicerata</taxon>
        <taxon>Arachnida</taxon>
        <taxon>Araneae</taxon>
        <taxon>Araneomorphae</taxon>
        <taxon>Entelegynae</taxon>
        <taxon>Araneoidea</taxon>
        <taxon>Nephilidae</taxon>
        <taxon>Trichonephila</taxon>
    </lineage>
</organism>
<reference evidence="1" key="1">
    <citation type="submission" date="2020-07" db="EMBL/GenBank/DDBJ databases">
        <title>Multicomponent nature underlies the extraordinary mechanical properties of spider dragline silk.</title>
        <authorList>
            <person name="Kono N."/>
            <person name="Nakamura H."/>
            <person name="Mori M."/>
            <person name="Yoshida Y."/>
            <person name="Ohtoshi R."/>
            <person name="Malay A.D."/>
            <person name="Moran D.A.P."/>
            <person name="Tomita M."/>
            <person name="Numata K."/>
            <person name="Arakawa K."/>
        </authorList>
    </citation>
    <scope>NUCLEOTIDE SEQUENCE</scope>
</reference>
<gene>
    <name evidence="1" type="ORF">TNCT_245311</name>
</gene>
<dbReference type="AlphaFoldDB" id="A0A8X6GJC5"/>
<protein>
    <submittedName>
        <fullName evidence="1">Uncharacterized protein</fullName>
    </submittedName>
</protein>
<keyword evidence="2" id="KW-1185">Reference proteome</keyword>
<dbReference type="Proteomes" id="UP000887116">
    <property type="component" value="Unassembled WGS sequence"/>
</dbReference>